<dbReference type="PROSITE" id="PS51257">
    <property type="entry name" value="PROKAR_LIPOPROTEIN"/>
    <property type="match status" value="1"/>
</dbReference>
<keyword evidence="2" id="KW-1185">Reference proteome</keyword>
<reference evidence="1 2" key="1">
    <citation type="submission" date="2016-10" db="EMBL/GenBank/DDBJ databases">
        <authorList>
            <person name="de Groot N.N."/>
        </authorList>
    </citation>
    <scope>NUCLEOTIDE SEQUENCE [LARGE SCALE GENOMIC DNA]</scope>
    <source>
        <strain evidence="1 2">DSM 18684</strain>
    </source>
</reference>
<sequence length="379" mass="42569">MKRFNIYLVGLVLSLIGCKEPFTPETTSKNSNILVVEGFINAGLDSTIIKLSRTVILTNKNVINPETGATLIIETSANEARTLVEKEKGLYVTSALNFGVNKKYRLKIRTNKGANYVSDFVDARVAPPIDSVNYVVKPEGLQLYVNASDPANNTRYYRWEYEESWIFYSRYNSSSIWKGGPIAVERYPEESIFKCWGNAKSSTILLGSSIKLSKDVIHLSPLTDIVSSSERLTEKYSILVKQYALNKETYEFWQNLKKNTESLGSIFDVLPSQLTGNIRNEADGSEPVIGYISAGTTQQRRIFIEKSDLPKWQVKDPYGCMLPDTVPLFRQKDIFPGNLIVPIEAIYSPAGFLIAHLASSRACVDCTIRGTVKKPIFWQ</sequence>
<evidence type="ECO:0000313" key="2">
    <source>
        <dbReference type="Proteomes" id="UP000199666"/>
    </source>
</evidence>
<dbReference type="Pfam" id="PF14054">
    <property type="entry name" value="DUF4249"/>
    <property type="match status" value="1"/>
</dbReference>
<name>A0A1I2XGY3_9SPHI</name>
<dbReference type="STRING" id="414048.SAMN04489864_105192"/>
<dbReference type="InterPro" id="IPR025345">
    <property type="entry name" value="DUF4249"/>
</dbReference>
<dbReference type="EMBL" id="FOPP01000005">
    <property type="protein sequence ID" value="SFH11946.1"/>
    <property type="molecule type" value="Genomic_DNA"/>
</dbReference>
<dbReference type="RefSeq" id="WP_090993690.1">
    <property type="nucleotide sequence ID" value="NZ_FOPP01000005.1"/>
</dbReference>
<dbReference type="OrthoDB" id="1062680at2"/>
<dbReference type="Proteomes" id="UP000199666">
    <property type="component" value="Unassembled WGS sequence"/>
</dbReference>
<evidence type="ECO:0008006" key="3">
    <source>
        <dbReference type="Google" id="ProtNLM"/>
    </source>
</evidence>
<organism evidence="1 2">
    <name type="scientific">Pedobacter insulae</name>
    <dbReference type="NCBI Taxonomy" id="414048"/>
    <lineage>
        <taxon>Bacteria</taxon>
        <taxon>Pseudomonadati</taxon>
        <taxon>Bacteroidota</taxon>
        <taxon>Sphingobacteriia</taxon>
        <taxon>Sphingobacteriales</taxon>
        <taxon>Sphingobacteriaceae</taxon>
        <taxon>Pedobacter</taxon>
    </lineage>
</organism>
<protein>
    <recommendedName>
        <fullName evidence="3">DUF4249 domain-containing protein</fullName>
    </recommendedName>
</protein>
<gene>
    <name evidence="1" type="ORF">SAMN04489864_105192</name>
</gene>
<accession>A0A1I2XGY3</accession>
<proteinExistence type="predicted"/>
<evidence type="ECO:0000313" key="1">
    <source>
        <dbReference type="EMBL" id="SFH11946.1"/>
    </source>
</evidence>
<dbReference type="AlphaFoldDB" id="A0A1I2XGY3"/>